<dbReference type="InterPro" id="IPR036869">
    <property type="entry name" value="J_dom_sf"/>
</dbReference>
<evidence type="ECO:0000313" key="5">
    <source>
        <dbReference type="RefSeq" id="XP_031551238.1"/>
    </source>
</evidence>
<keyword evidence="1" id="KW-0143">Chaperone</keyword>
<dbReference type="FunFam" id="1.10.287.110:FF:000021">
    <property type="entry name" value="DnaJ (Hsp40) homolog, subfamily B, member 2"/>
    <property type="match status" value="1"/>
</dbReference>
<dbReference type="GO" id="GO:0051082">
    <property type="term" value="F:unfolded protein binding"/>
    <property type="evidence" value="ECO:0007669"/>
    <property type="project" value="InterPro"/>
</dbReference>
<reference evidence="5" key="1">
    <citation type="submission" date="2025-08" db="UniProtKB">
        <authorList>
            <consortium name="RefSeq"/>
        </authorList>
    </citation>
    <scope>IDENTIFICATION</scope>
    <source>
        <tissue evidence="5">Tentacle</tissue>
    </source>
</reference>
<dbReference type="FunCoup" id="A0A6P8H7F0">
    <property type="interactions" value="2798"/>
</dbReference>
<evidence type="ECO:0000256" key="1">
    <source>
        <dbReference type="ARBA" id="ARBA00023186"/>
    </source>
</evidence>
<dbReference type="GO" id="GO:0030544">
    <property type="term" value="F:Hsp70 protein binding"/>
    <property type="evidence" value="ECO:0007669"/>
    <property type="project" value="InterPro"/>
</dbReference>
<dbReference type="Pfam" id="PF00226">
    <property type="entry name" value="DnaJ"/>
    <property type="match status" value="1"/>
</dbReference>
<dbReference type="InterPro" id="IPR018253">
    <property type="entry name" value="DnaJ_domain_CS"/>
</dbReference>
<feature type="region of interest" description="Disordered" evidence="2">
    <location>
        <begin position="125"/>
        <end position="146"/>
    </location>
</feature>
<dbReference type="PANTHER" id="PTHR45168">
    <property type="entry name" value="DNAJ HOMOLOG SUBFAMILY B MEMBER 2"/>
    <property type="match status" value="1"/>
</dbReference>
<dbReference type="InParanoid" id="A0A6P8H7F0"/>
<dbReference type="PROSITE" id="PS50076">
    <property type="entry name" value="DNAJ_2"/>
    <property type="match status" value="1"/>
</dbReference>
<dbReference type="SMART" id="SM00271">
    <property type="entry name" value="DnaJ"/>
    <property type="match status" value="1"/>
</dbReference>
<dbReference type="AlphaFoldDB" id="A0A6P8H7F0"/>
<dbReference type="PRINTS" id="PR00625">
    <property type="entry name" value="JDOMAIN"/>
</dbReference>
<dbReference type="Proteomes" id="UP000515163">
    <property type="component" value="Unplaced"/>
</dbReference>
<accession>A0A6P8H7F0</accession>
<evidence type="ECO:0000259" key="3">
    <source>
        <dbReference type="PROSITE" id="PS50076"/>
    </source>
</evidence>
<dbReference type="PROSITE" id="PS00636">
    <property type="entry name" value="DNAJ_1"/>
    <property type="match status" value="1"/>
</dbReference>
<gene>
    <name evidence="5" type="primary">LOC116288575</name>
</gene>
<evidence type="ECO:0000313" key="4">
    <source>
        <dbReference type="Proteomes" id="UP000515163"/>
    </source>
</evidence>
<organism evidence="4 5">
    <name type="scientific">Actinia tenebrosa</name>
    <name type="common">Australian red waratah sea anemone</name>
    <dbReference type="NCBI Taxonomy" id="6105"/>
    <lineage>
        <taxon>Eukaryota</taxon>
        <taxon>Metazoa</taxon>
        <taxon>Cnidaria</taxon>
        <taxon>Anthozoa</taxon>
        <taxon>Hexacorallia</taxon>
        <taxon>Actiniaria</taxon>
        <taxon>Actiniidae</taxon>
        <taxon>Actinia</taxon>
    </lineage>
</organism>
<protein>
    <submittedName>
        <fullName evidence="5">DnaJ homolog subfamily B member 6-like</fullName>
    </submittedName>
</protein>
<sequence>MADYYEILEISRSATEADIKKAYRKLALLWHPDKNPDIKEAAEEKFKEISEAYEVLSNKERRDIYDRYGRDGLTGGGGRGAGPDFDFDFHFHRPEEIFKNFFGTNDPFSTFFDDDIPGFGSSFFSRKKKNNPSNRRNEPSHHGSLFSDPFSDRFSDPFGGFGFGFSRSFGQDPFSTSSFASFSNFGNGGNGVGAANVRSTSTSTKYVNGKKITKKKIVENGKETVEEYENDTLIKRIVDGTPLQITQ</sequence>
<dbReference type="RefSeq" id="XP_031551238.1">
    <property type="nucleotide sequence ID" value="XM_031695378.1"/>
</dbReference>
<name>A0A6P8H7F0_ACTTE</name>
<dbReference type="InterPro" id="IPR043183">
    <property type="entry name" value="DNJB2/6-like"/>
</dbReference>
<dbReference type="InterPro" id="IPR001623">
    <property type="entry name" value="DnaJ_domain"/>
</dbReference>
<dbReference type="SUPFAM" id="SSF46565">
    <property type="entry name" value="Chaperone J-domain"/>
    <property type="match status" value="1"/>
</dbReference>
<feature type="domain" description="J" evidence="3">
    <location>
        <begin position="3"/>
        <end position="69"/>
    </location>
</feature>
<dbReference type="GO" id="GO:0005737">
    <property type="term" value="C:cytoplasm"/>
    <property type="evidence" value="ECO:0007669"/>
    <property type="project" value="UniProtKB-ARBA"/>
</dbReference>
<dbReference type="PANTHER" id="PTHR45168:SF3">
    <property type="entry name" value="DNAJ HEAT SHOCK PROTEIN FAMILY (HSP40) MEMBER B2"/>
    <property type="match status" value="1"/>
</dbReference>
<keyword evidence="4" id="KW-1185">Reference proteome</keyword>
<dbReference type="OrthoDB" id="10250354at2759"/>
<dbReference type="Gene3D" id="1.10.287.110">
    <property type="entry name" value="DnaJ domain"/>
    <property type="match status" value="1"/>
</dbReference>
<dbReference type="KEGG" id="aten:116288575"/>
<dbReference type="CDD" id="cd06257">
    <property type="entry name" value="DnaJ"/>
    <property type="match status" value="1"/>
</dbReference>
<dbReference type="GeneID" id="116288575"/>
<proteinExistence type="predicted"/>
<evidence type="ECO:0000256" key="2">
    <source>
        <dbReference type="SAM" id="MobiDB-lite"/>
    </source>
</evidence>